<dbReference type="PANTHER" id="PTHR43405">
    <property type="entry name" value="GLYCOSYL HYDROLASE DIGH"/>
    <property type="match status" value="1"/>
</dbReference>
<dbReference type="Gene3D" id="3.20.20.80">
    <property type="entry name" value="Glycosidases"/>
    <property type="match status" value="1"/>
</dbReference>
<sequence>MRRGILLILLLLGIIVGNLPSSTQAQEPIQQMRAFWVDALHPGFYNHPQVDELVNNVVRANANTIIVQVRRHGDAWYNNSFEPRAALPQLAPAAEFDPLGYLIEKAHSMGIQVHAWVVVSVTCRPTDPLWGHPNHICTTHGPNAQGAERWTTATFNGTQVGDLDFGHPESISYMERVVQHLLQAYPSLDGLHWDYIRLSGMSYGYNQVSLERFNRTYGNPLDYRPDPGDALWSQWRRDRVTELVRRLYIRAKAINPRIQISAATITWGGLGSTGDWAASSAYRQVFQDWPAWLEEGIIDFAVPMHYFEEGVPRSRAWYDGWLAFDHTHTGRRAIVPGIGAWLNTSVQNIGQVQRALSPNEQGHTLSGVAFYSYAVPFNGSNFNARRAFMDELRNGVFAQPARVPDWPWIVNPTGGHLQGIATVEEQVVPGAKISLIHNGVWLRDIYASADGWFGAVELPPGEYIIAITRADGVQSWRNATITAGVVTSL</sequence>
<name>E1IFA1_9CHLR</name>
<feature type="domain" description="Glycosyl hydrolase-like 10" evidence="2">
    <location>
        <begin position="32"/>
        <end position="309"/>
    </location>
</feature>
<dbReference type="InterPro" id="IPR013784">
    <property type="entry name" value="Carb-bd-like_fold"/>
</dbReference>
<organism evidence="3 4">
    <name type="scientific">Oscillochloris trichoides DG-6</name>
    <dbReference type="NCBI Taxonomy" id="765420"/>
    <lineage>
        <taxon>Bacteria</taxon>
        <taxon>Bacillati</taxon>
        <taxon>Chloroflexota</taxon>
        <taxon>Chloroflexia</taxon>
        <taxon>Chloroflexales</taxon>
        <taxon>Chloroflexineae</taxon>
        <taxon>Oscillochloridaceae</taxon>
        <taxon>Oscillochloris</taxon>
    </lineage>
</organism>
<comment type="caution">
    <text evidence="3">The sequence shown here is derived from an EMBL/GenBank/DDBJ whole genome shotgun (WGS) entry which is preliminary data.</text>
</comment>
<keyword evidence="4" id="KW-1185">Reference proteome</keyword>
<reference evidence="3 4" key="1">
    <citation type="journal article" date="2011" name="J. Bacteriol.">
        <title>Draft genome sequence of the anoxygenic filamentous phototrophic bacterium Oscillochloris trichoides subsp. DG-6.</title>
        <authorList>
            <person name="Kuznetsov B.B."/>
            <person name="Ivanovsky R.N."/>
            <person name="Keppen O.I."/>
            <person name="Sukhacheva M.V."/>
            <person name="Bumazhkin B.K."/>
            <person name="Patutina E.O."/>
            <person name="Beletsky A.V."/>
            <person name="Mardanov A.V."/>
            <person name="Baslerov R.V."/>
            <person name="Panteleeva A.N."/>
            <person name="Kolganova T.V."/>
            <person name="Ravin N.V."/>
            <person name="Skryabin K.G."/>
        </authorList>
    </citation>
    <scope>NUCLEOTIDE SEQUENCE [LARGE SCALE GENOMIC DNA]</scope>
    <source>
        <strain evidence="3 4">DG-6</strain>
    </source>
</reference>
<dbReference type="InterPro" id="IPR052177">
    <property type="entry name" value="Divisome_Glycosyl_Hydrolase"/>
</dbReference>
<evidence type="ECO:0000259" key="2">
    <source>
        <dbReference type="Pfam" id="PF02638"/>
    </source>
</evidence>
<dbReference type="EMBL" id="ADVR01000085">
    <property type="protein sequence ID" value="EFO80141.1"/>
    <property type="molecule type" value="Genomic_DNA"/>
</dbReference>
<gene>
    <name evidence="3" type="ORF">OSCT_2002</name>
</gene>
<evidence type="ECO:0000313" key="3">
    <source>
        <dbReference type="EMBL" id="EFO80141.1"/>
    </source>
</evidence>
<dbReference type="Pfam" id="PF02638">
    <property type="entry name" value="GHL10"/>
    <property type="match status" value="1"/>
</dbReference>
<dbReference type="InterPro" id="IPR017853">
    <property type="entry name" value="GH"/>
</dbReference>
<accession>E1IFA1</accession>
<dbReference type="PANTHER" id="PTHR43405:SF1">
    <property type="entry name" value="GLYCOSYL HYDROLASE DIGH"/>
    <property type="match status" value="1"/>
</dbReference>
<proteinExistence type="predicted"/>
<dbReference type="SUPFAM" id="SSF49452">
    <property type="entry name" value="Starch-binding domain-like"/>
    <property type="match status" value="1"/>
</dbReference>
<dbReference type="InterPro" id="IPR003790">
    <property type="entry name" value="GHL10"/>
</dbReference>
<dbReference type="Proteomes" id="UP000054010">
    <property type="component" value="Unassembled WGS sequence"/>
</dbReference>
<dbReference type="GO" id="GO:0030246">
    <property type="term" value="F:carbohydrate binding"/>
    <property type="evidence" value="ECO:0007669"/>
    <property type="project" value="InterPro"/>
</dbReference>
<dbReference type="HOGENOM" id="CLU_025921_0_0_0"/>
<dbReference type="AlphaFoldDB" id="E1IFA1"/>
<keyword evidence="1" id="KW-0732">Signal</keyword>
<dbReference type="eggNOG" id="COG1649">
    <property type="taxonomic scope" value="Bacteria"/>
</dbReference>
<dbReference type="STRING" id="765420.OSCT_2002"/>
<evidence type="ECO:0000256" key="1">
    <source>
        <dbReference type="ARBA" id="ARBA00022729"/>
    </source>
</evidence>
<dbReference type="SUPFAM" id="SSF51445">
    <property type="entry name" value="(Trans)glycosidases"/>
    <property type="match status" value="1"/>
</dbReference>
<evidence type="ECO:0000313" key="4">
    <source>
        <dbReference type="Proteomes" id="UP000054010"/>
    </source>
</evidence>
<protein>
    <recommendedName>
        <fullName evidence="2">Glycosyl hydrolase-like 10 domain-containing protein</fullName>
    </recommendedName>
</protein>